<dbReference type="OrthoDB" id="9799749at2"/>
<dbReference type="AlphaFoldDB" id="A0A0C1U692"/>
<accession>A0A0C1U692</accession>
<dbReference type="RefSeq" id="WP_039630034.1">
    <property type="nucleotide sequence ID" value="NZ_AYSO01000011.1"/>
</dbReference>
<protein>
    <submittedName>
        <fullName evidence="8">Rubrerythrin family protein</fullName>
    </submittedName>
</protein>
<dbReference type="InterPro" id="IPR009040">
    <property type="entry name" value="Ferritin-like_diiron"/>
</dbReference>
<dbReference type="SUPFAM" id="SSF57802">
    <property type="entry name" value="Rubredoxin-like"/>
    <property type="match status" value="1"/>
</dbReference>
<evidence type="ECO:0000259" key="6">
    <source>
        <dbReference type="PROSITE" id="PS50903"/>
    </source>
</evidence>
<keyword evidence="4" id="KW-0249">Electron transport</keyword>
<dbReference type="Pfam" id="PF02915">
    <property type="entry name" value="Rubrerythrin"/>
    <property type="match status" value="1"/>
</dbReference>
<gene>
    <name evidence="8" type="ORF">U732_3991</name>
</gene>
<dbReference type="Gene3D" id="2.20.28.10">
    <property type="match status" value="1"/>
</dbReference>
<dbReference type="InterPro" id="IPR048574">
    <property type="entry name" value="RUBY_RBDX"/>
</dbReference>
<dbReference type="Pfam" id="PF21349">
    <property type="entry name" value="RUBY_RBDX"/>
    <property type="match status" value="1"/>
</dbReference>
<dbReference type="InterPro" id="IPR052364">
    <property type="entry name" value="Rubrerythrin"/>
</dbReference>
<comment type="caution">
    <text evidence="8">The sequence shown here is derived from an EMBL/GenBank/DDBJ whole genome shotgun (WGS) entry which is preliminary data.</text>
</comment>
<dbReference type="PANTHER" id="PTHR43865">
    <property type="entry name" value="RUBRERYTHRIN-RELATED"/>
    <property type="match status" value="1"/>
</dbReference>
<feature type="domain" description="Rubredoxin-like" evidence="6">
    <location>
        <begin position="148"/>
        <end position="182"/>
    </location>
</feature>
<organism evidence="8 9">
    <name type="scientific">Clostridium argentinense CDC 2741</name>
    <dbReference type="NCBI Taxonomy" id="1418104"/>
    <lineage>
        <taxon>Bacteria</taxon>
        <taxon>Bacillati</taxon>
        <taxon>Bacillota</taxon>
        <taxon>Clostridia</taxon>
        <taxon>Eubacteriales</taxon>
        <taxon>Clostridiaceae</taxon>
        <taxon>Clostridium</taxon>
    </lineage>
</organism>
<evidence type="ECO:0000256" key="1">
    <source>
        <dbReference type="ARBA" id="ARBA00001965"/>
    </source>
</evidence>
<evidence type="ECO:0000259" key="7">
    <source>
        <dbReference type="PROSITE" id="PS50905"/>
    </source>
</evidence>
<dbReference type="InterPro" id="IPR024934">
    <property type="entry name" value="Rubredoxin-like_dom"/>
</dbReference>
<keyword evidence="5" id="KW-0408">Iron</keyword>
<evidence type="ECO:0000256" key="4">
    <source>
        <dbReference type="ARBA" id="ARBA00022982"/>
    </source>
</evidence>
<dbReference type="Proteomes" id="UP000031366">
    <property type="component" value="Unassembled WGS sequence"/>
</dbReference>
<reference evidence="8 9" key="1">
    <citation type="journal article" date="2015" name="Infect. Genet. Evol.">
        <title>Genomic sequences of six botulinum neurotoxin-producing strains representing three clostridial species illustrate the mobility and diversity of botulinum neurotoxin genes.</title>
        <authorList>
            <person name="Smith T.J."/>
            <person name="Hill K.K."/>
            <person name="Xie G."/>
            <person name="Foley B.T."/>
            <person name="Williamson C.H."/>
            <person name="Foster J.T."/>
            <person name="Johnson S.L."/>
            <person name="Chertkov O."/>
            <person name="Teshima H."/>
            <person name="Gibbons H.S."/>
            <person name="Johnsky L.A."/>
            <person name="Karavis M.A."/>
            <person name="Smith L.A."/>
        </authorList>
    </citation>
    <scope>NUCLEOTIDE SEQUENCE [LARGE SCALE GENOMIC DNA]</scope>
    <source>
        <strain evidence="8 9">CDC 2741</strain>
    </source>
</reference>
<keyword evidence="9" id="KW-1185">Reference proteome</keyword>
<dbReference type="CDD" id="cd00729">
    <property type="entry name" value="rubredoxin_SM"/>
    <property type="match status" value="1"/>
</dbReference>
<dbReference type="PROSITE" id="PS50905">
    <property type="entry name" value="FERRITIN_LIKE"/>
    <property type="match status" value="1"/>
</dbReference>
<feature type="domain" description="Ferritin-like diiron" evidence="7">
    <location>
        <begin position="10"/>
        <end position="141"/>
    </location>
</feature>
<name>A0A0C1U692_9CLOT</name>
<comment type="cofactor">
    <cofactor evidence="1">
        <name>Fe(3+)</name>
        <dbReference type="ChEBI" id="CHEBI:29034"/>
    </cofactor>
</comment>
<evidence type="ECO:0000313" key="8">
    <source>
        <dbReference type="EMBL" id="KIE48234.1"/>
    </source>
</evidence>
<dbReference type="CDD" id="cd01041">
    <property type="entry name" value="Rubrerythrin"/>
    <property type="match status" value="1"/>
</dbReference>
<keyword evidence="2" id="KW-0813">Transport</keyword>
<dbReference type="InterPro" id="IPR009078">
    <property type="entry name" value="Ferritin-like_SF"/>
</dbReference>
<dbReference type="InterPro" id="IPR012347">
    <property type="entry name" value="Ferritin-like"/>
</dbReference>
<sequence length="188" mass="22207">MNYGRSDIRSLKGSETEKNLLRTFAGESRASNKYMLFAEKAKEDGYQYVAQIFEETAYNERAHSRVAYRDFLKQVRSTADNLMSAIKGETEEVTKIYKEYEDVARSEGFNQIADFYKELREVEESHEKRFKALYDRIINDMMFKSNKVESWQCMNCGYIHEGLEAPMVCPLCKYPRSYFKIQCKDYEL</sequence>
<dbReference type="SUPFAM" id="SSF47240">
    <property type="entry name" value="Ferritin-like"/>
    <property type="match status" value="1"/>
</dbReference>
<dbReference type="PROSITE" id="PS50903">
    <property type="entry name" value="RUBREDOXIN_LIKE"/>
    <property type="match status" value="1"/>
</dbReference>
<proteinExistence type="predicted"/>
<evidence type="ECO:0000256" key="5">
    <source>
        <dbReference type="ARBA" id="ARBA00023004"/>
    </source>
</evidence>
<evidence type="ECO:0000313" key="9">
    <source>
        <dbReference type="Proteomes" id="UP000031366"/>
    </source>
</evidence>
<dbReference type="InterPro" id="IPR003251">
    <property type="entry name" value="Rr_diiron-bd_dom"/>
</dbReference>
<dbReference type="Gene3D" id="1.20.1260.10">
    <property type="match status" value="1"/>
</dbReference>
<evidence type="ECO:0000256" key="3">
    <source>
        <dbReference type="ARBA" id="ARBA00022723"/>
    </source>
</evidence>
<keyword evidence="3" id="KW-0479">Metal-binding</keyword>
<dbReference type="PANTHER" id="PTHR43865:SF1">
    <property type="entry name" value="RUBRERYTHRIN-RELATED"/>
    <property type="match status" value="1"/>
</dbReference>
<dbReference type="GO" id="GO:0005506">
    <property type="term" value="F:iron ion binding"/>
    <property type="evidence" value="ECO:0007669"/>
    <property type="project" value="InterPro"/>
</dbReference>
<evidence type="ECO:0000256" key="2">
    <source>
        <dbReference type="ARBA" id="ARBA00022448"/>
    </source>
</evidence>
<dbReference type="EMBL" id="AYSO01000011">
    <property type="protein sequence ID" value="KIE48234.1"/>
    <property type="molecule type" value="Genomic_DNA"/>
</dbReference>
<dbReference type="STRING" id="29341.RSJ17_09800"/>
<dbReference type="GO" id="GO:0016491">
    <property type="term" value="F:oxidoreductase activity"/>
    <property type="evidence" value="ECO:0007669"/>
    <property type="project" value="InterPro"/>
</dbReference>